<organism evidence="1 2">
    <name type="scientific">Floridaenema flaviceps BLCC-F50</name>
    <dbReference type="NCBI Taxonomy" id="3153642"/>
    <lineage>
        <taxon>Bacteria</taxon>
        <taxon>Bacillati</taxon>
        <taxon>Cyanobacteriota</taxon>
        <taxon>Cyanophyceae</taxon>
        <taxon>Oscillatoriophycideae</taxon>
        <taxon>Aerosakkonematales</taxon>
        <taxon>Aerosakkonemataceae</taxon>
        <taxon>Floridanema</taxon>
        <taxon>Floridanema flaviceps</taxon>
    </lineage>
</organism>
<evidence type="ECO:0000313" key="1">
    <source>
        <dbReference type="EMBL" id="MFB2895459.1"/>
    </source>
</evidence>
<proteinExistence type="predicted"/>
<accession>A0ABV4XX52</accession>
<name>A0ABV4XX52_9CYAN</name>
<dbReference type="EMBL" id="JBHFNR010000157">
    <property type="protein sequence ID" value="MFB2895459.1"/>
    <property type="molecule type" value="Genomic_DNA"/>
</dbReference>
<dbReference type="RefSeq" id="WP_413265095.1">
    <property type="nucleotide sequence ID" value="NZ_JBHFNR010000157.1"/>
</dbReference>
<gene>
    <name evidence="1" type="ORF">ACE1CI_21350</name>
</gene>
<comment type="caution">
    <text evidence="1">The sequence shown here is derived from an EMBL/GenBank/DDBJ whole genome shotgun (WGS) entry which is preliminary data.</text>
</comment>
<evidence type="ECO:0000313" key="2">
    <source>
        <dbReference type="Proteomes" id="UP001576784"/>
    </source>
</evidence>
<evidence type="ECO:0008006" key="3">
    <source>
        <dbReference type="Google" id="ProtNLM"/>
    </source>
</evidence>
<dbReference type="Proteomes" id="UP001576784">
    <property type="component" value="Unassembled WGS sequence"/>
</dbReference>
<keyword evidence="2" id="KW-1185">Reference proteome</keyword>
<protein>
    <recommendedName>
        <fullName evidence="3">LAGLIDADG homing endonuclease</fullName>
    </recommendedName>
</protein>
<reference evidence="1 2" key="1">
    <citation type="submission" date="2024-09" db="EMBL/GenBank/DDBJ databases">
        <title>Floridaenema gen nov. (Aerosakkonemataceae, Aerosakkonematales ord. nov., Cyanobacteria) from benthic tropical and subtropical fresh waters, with the description of four new species.</title>
        <authorList>
            <person name="Moretto J.A."/>
            <person name="Berthold D.E."/>
            <person name="Lefler F.W."/>
            <person name="Huang I.-S."/>
            <person name="Laughinghouse H. IV."/>
        </authorList>
    </citation>
    <scope>NUCLEOTIDE SEQUENCE [LARGE SCALE GENOMIC DNA]</scope>
    <source>
        <strain evidence="1 2">BLCC-F50</strain>
    </source>
</reference>
<sequence>MNYDKTVFRTTGYQLTGTNMFPVQEFPSLTKMFGLITDSRTTINRQQAGIILNLPCERQLLLFGASYKISYPCKDFHLLKFALQQISNLLGNQASEYEDDNLTEGICRVLEESKTQNFSLS</sequence>